<dbReference type="Proteomes" id="UP000202923">
    <property type="component" value="Genome"/>
</dbReference>
<organism evidence="1 2">
    <name type="scientific">Erwinia phage vB_EamM_Kwan</name>
    <dbReference type="NCBI Taxonomy" id="1883374"/>
    <lineage>
        <taxon>Viruses</taxon>
        <taxon>Duplodnaviria</taxon>
        <taxon>Heunggongvirae</taxon>
        <taxon>Uroviricota</taxon>
        <taxon>Caudoviricetes</taxon>
        <taxon>Chimalliviridae</taxon>
        <taxon>Wellingtonvirus</taxon>
        <taxon>Wellingtonvirus wellington</taxon>
    </lineage>
</organism>
<evidence type="ECO:0000313" key="1">
    <source>
        <dbReference type="EMBL" id="ANZ49460.1"/>
    </source>
</evidence>
<evidence type="ECO:0000313" key="2">
    <source>
        <dbReference type="Proteomes" id="UP000202923"/>
    </source>
</evidence>
<dbReference type="RefSeq" id="YP_009278713.1">
    <property type="nucleotide sequence ID" value="NC_031010.1"/>
</dbReference>
<dbReference type="EMBL" id="KX397369">
    <property type="protein sequence ID" value="ANZ49460.1"/>
    <property type="molecule type" value="Genomic_DNA"/>
</dbReference>
<gene>
    <name evidence="1" type="ORF">KWAN_108</name>
</gene>
<proteinExistence type="predicted"/>
<protein>
    <submittedName>
        <fullName evidence="1">Uncharacterized protein</fullName>
    </submittedName>
</protein>
<name>A0A1B2IDV5_9CAUD</name>
<reference evidence="1 2" key="1">
    <citation type="submission" date="2016-06" db="EMBL/GenBank/DDBJ databases">
        <authorList>
            <person name="Kjaerup R.B."/>
            <person name="Dalgaard T.S."/>
            <person name="Juul-Madsen H.R."/>
        </authorList>
    </citation>
    <scope>NUCLEOTIDE SEQUENCE [LARGE SCALE GENOMIC DNA]</scope>
</reference>
<dbReference type="KEGG" id="vg:29061952"/>
<accession>A0A1B2IDV5</accession>
<dbReference type="OrthoDB" id="17021at10239"/>
<sequence length="164" mass="19464">MKMQRVVYETRQQCDSGVEVICVTEKIADCDLDLIRSTVRGQPVKIIQSTALKIALPKSTPAIRPSRKADYQALRQHFLKHYRRSLWKDVVMMLVDEFIKDLEWEVILAGSGFKSKPPAYHWERFKKQYLKTMPNCRYTWSTRNMLPRLEEQPWLQAYLKEDKN</sequence>
<dbReference type="GeneID" id="29061952"/>